<comment type="caution">
    <text evidence="7">The sequence shown here is derived from an EMBL/GenBank/DDBJ whole genome shotgun (WGS) entry which is preliminary data.</text>
</comment>
<dbReference type="Pfam" id="PF01494">
    <property type="entry name" value="FAD_binding_3"/>
    <property type="match status" value="1"/>
</dbReference>
<dbReference type="GO" id="GO:0004497">
    <property type="term" value="F:monooxygenase activity"/>
    <property type="evidence" value="ECO:0007669"/>
    <property type="project" value="UniProtKB-KW"/>
</dbReference>
<dbReference type="InterPro" id="IPR036188">
    <property type="entry name" value="FAD/NAD-bd_sf"/>
</dbReference>
<dbReference type="InterPro" id="IPR002938">
    <property type="entry name" value="FAD-bd"/>
</dbReference>
<dbReference type="GO" id="GO:0071949">
    <property type="term" value="F:FAD binding"/>
    <property type="evidence" value="ECO:0007669"/>
    <property type="project" value="InterPro"/>
</dbReference>
<protein>
    <submittedName>
        <fullName evidence="7">FAD/NAD(P)-binding domain-containing protein</fullName>
    </submittedName>
</protein>
<dbReference type="AlphaFoldDB" id="A0A8H6X491"/>
<evidence type="ECO:0000256" key="2">
    <source>
        <dbReference type="ARBA" id="ARBA00022630"/>
    </source>
</evidence>
<dbReference type="Proteomes" id="UP000620124">
    <property type="component" value="Unassembled WGS sequence"/>
</dbReference>
<dbReference type="EMBL" id="JACAZI010000028">
    <property type="protein sequence ID" value="KAF7333739.1"/>
    <property type="molecule type" value="Genomic_DNA"/>
</dbReference>
<gene>
    <name evidence="7" type="ORF">MVEN_02330400</name>
</gene>
<accession>A0A8H6X491</accession>
<dbReference type="SUPFAM" id="SSF54373">
    <property type="entry name" value="FAD-linked reductases, C-terminal domain"/>
    <property type="match status" value="1"/>
</dbReference>
<dbReference type="PANTHER" id="PTHR13789">
    <property type="entry name" value="MONOOXYGENASE"/>
    <property type="match status" value="1"/>
</dbReference>
<keyword evidence="2" id="KW-0285">Flavoprotein</keyword>
<dbReference type="Gene3D" id="3.50.50.60">
    <property type="entry name" value="FAD/NAD(P)-binding domain"/>
    <property type="match status" value="1"/>
</dbReference>
<evidence type="ECO:0000256" key="4">
    <source>
        <dbReference type="ARBA" id="ARBA00023002"/>
    </source>
</evidence>
<dbReference type="PANTHER" id="PTHR13789:SF314">
    <property type="entry name" value="FAD-BINDING DOMAIN-CONTAINING PROTEIN"/>
    <property type="match status" value="1"/>
</dbReference>
<keyword evidence="3" id="KW-0274">FAD</keyword>
<comment type="similarity">
    <text evidence="1">Belongs to the paxM FAD-dependent monooxygenase family.</text>
</comment>
<name>A0A8H6X491_9AGAR</name>
<evidence type="ECO:0000313" key="8">
    <source>
        <dbReference type="Proteomes" id="UP000620124"/>
    </source>
</evidence>
<feature type="domain" description="FAD-binding" evidence="6">
    <location>
        <begin position="12"/>
        <end position="366"/>
    </location>
</feature>
<evidence type="ECO:0000313" key="7">
    <source>
        <dbReference type="EMBL" id="KAF7333739.1"/>
    </source>
</evidence>
<evidence type="ECO:0000256" key="1">
    <source>
        <dbReference type="ARBA" id="ARBA00007992"/>
    </source>
</evidence>
<reference evidence="7" key="1">
    <citation type="submission" date="2020-05" db="EMBL/GenBank/DDBJ databases">
        <title>Mycena genomes resolve the evolution of fungal bioluminescence.</title>
        <authorList>
            <person name="Tsai I.J."/>
        </authorList>
    </citation>
    <scope>NUCLEOTIDE SEQUENCE</scope>
    <source>
        <strain evidence="7">CCC161011</strain>
    </source>
</reference>
<proteinExistence type="inferred from homology"/>
<dbReference type="OrthoDB" id="9993796at2759"/>
<dbReference type="InterPro" id="IPR050493">
    <property type="entry name" value="FAD-dep_Monooxygenase_BioMet"/>
</dbReference>
<keyword evidence="8" id="KW-1185">Reference proteome</keyword>
<organism evidence="7 8">
    <name type="scientific">Mycena venus</name>
    <dbReference type="NCBI Taxonomy" id="2733690"/>
    <lineage>
        <taxon>Eukaryota</taxon>
        <taxon>Fungi</taxon>
        <taxon>Dikarya</taxon>
        <taxon>Basidiomycota</taxon>
        <taxon>Agaricomycotina</taxon>
        <taxon>Agaricomycetes</taxon>
        <taxon>Agaricomycetidae</taxon>
        <taxon>Agaricales</taxon>
        <taxon>Marasmiineae</taxon>
        <taxon>Mycenaceae</taxon>
        <taxon>Mycena</taxon>
    </lineage>
</organism>
<evidence type="ECO:0000256" key="5">
    <source>
        <dbReference type="ARBA" id="ARBA00023033"/>
    </source>
</evidence>
<dbReference type="PRINTS" id="PR00420">
    <property type="entry name" value="RNGMNOXGNASE"/>
</dbReference>
<evidence type="ECO:0000256" key="3">
    <source>
        <dbReference type="ARBA" id="ARBA00022827"/>
    </source>
</evidence>
<sequence>MSQPDNSARPLKVSIVGAGVGGLAAAVSLRRCGHHITIFESSQIKNEIGAGLGIQPNALRILQRFGYARENLKPRDFDGVTSFNAKTGESSTFPFAFSNPSQELRALNCHRSDLHDELKRLATGQGEGPPAQLHFDSKVVACNPEAGTVTVSNGEVISADLVLGADGIHSVVRTSILGQVIKASVTGWSCFRCLFDPATLSKFSELDWLTGGTSGPRNVIRRDDGSFLMFWIYAVRNGSLINFVGIHEDAYQDEREWVSTATKAEVLDKFQEFQPKFLRILDLPTATPILRWQLRAMPLLPTWIRGRAALLGDAAHATLPLLGQGAAMAIEDAGTLGCLLPFGTKPDEVPSRLEAYQVLRKARGEFVNTESVAQTKPEKRGGYIRSRELQAQLIEHDAIKTAQEYFDMHFGGGIKG</sequence>
<keyword evidence="5" id="KW-0503">Monooxygenase</keyword>
<evidence type="ECO:0000259" key="6">
    <source>
        <dbReference type="Pfam" id="PF01494"/>
    </source>
</evidence>
<dbReference type="SUPFAM" id="SSF51905">
    <property type="entry name" value="FAD/NAD(P)-binding domain"/>
    <property type="match status" value="1"/>
</dbReference>
<keyword evidence="4" id="KW-0560">Oxidoreductase</keyword>